<evidence type="ECO:0000256" key="6">
    <source>
        <dbReference type="ARBA" id="ARBA00023136"/>
    </source>
</evidence>
<dbReference type="Proteomes" id="UP000297989">
    <property type="component" value="Unassembled WGS sequence"/>
</dbReference>
<dbReference type="GO" id="GO:0009055">
    <property type="term" value="F:electron transfer activity"/>
    <property type="evidence" value="ECO:0007669"/>
    <property type="project" value="TreeGrafter"/>
</dbReference>
<keyword evidence="5 7" id="KW-1133">Transmembrane helix</keyword>
<dbReference type="GO" id="GO:0005886">
    <property type="term" value="C:plasma membrane"/>
    <property type="evidence" value="ECO:0007669"/>
    <property type="project" value="UniProtKB-SubCell"/>
</dbReference>
<evidence type="ECO:0000256" key="3">
    <source>
        <dbReference type="ARBA" id="ARBA00022475"/>
    </source>
</evidence>
<evidence type="ECO:0000313" key="8">
    <source>
        <dbReference type="EMBL" id="TGD22537.1"/>
    </source>
</evidence>
<keyword evidence="3" id="KW-1003">Cell membrane</keyword>
<accession>A0A659S1N6</accession>
<feature type="transmembrane region" description="Helical" evidence="7">
    <location>
        <begin position="48"/>
        <end position="69"/>
    </location>
</feature>
<feature type="non-terminal residue" evidence="8">
    <location>
        <position position="1"/>
    </location>
</feature>
<keyword evidence="6 7" id="KW-0472">Membrane</keyword>
<keyword evidence="4 7" id="KW-0812">Transmembrane</keyword>
<evidence type="ECO:0000256" key="2">
    <source>
        <dbReference type="ARBA" id="ARBA00007543"/>
    </source>
</evidence>
<dbReference type="GO" id="GO:0016682">
    <property type="term" value="F:oxidoreductase activity, acting on diphenols and related substances as donors, oxygen as acceptor"/>
    <property type="evidence" value="ECO:0007669"/>
    <property type="project" value="TreeGrafter"/>
</dbReference>
<evidence type="ECO:0000256" key="4">
    <source>
        <dbReference type="ARBA" id="ARBA00022692"/>
    </source>
</evidence>
<reference evidence="8 9" key="1">
    <citation type="submission" date="2018-03" db="EMBL/GenBank/DDBJ databases">
        <title>Non-Typhoidal Salmonella genome sequencing and assembly.</title>
        <authorList>
            <person name="Matchawe C."/>
        </authorList>
    </citation>
    <scope>NUCLEOTIDE SEQUENCE [LARGE SCALE GENOMIC DNA]</scope>
    <source>
        <strain evidence="8 9">8EV</strain>
    </source>
</reference>
<evidence type="ECO:0000313" key="9">
    <source>
        <dbReference type="Proteomes" id="UP000297989"/>
    </source>
</evidence>
<proteinExistence type="inferred from homology"/>
<gene>
    <name evidence="8" type="ORF">C9F10_21420</name>
</gene>
<dbReference type="PANTHER" id="PTHR43141:SF1">
    <property type="entry name" value="CYTOCHROME BD-II UBIQUINOL OXIDASE SUBUNIT 2"/>
    <property type="match status" value="1"/>
</dbReference>
<name>A0A659S1N6_SALET</name>
<evidence type="ECO:0000256" key="7">
    <source>
        <dbReference type="SAM" id="Phobius"/>
    </source>
</evidence>
<dbReference type="PANTHER" id="PTHR43141">
    <property type="entry name" value="CYTOCHROME BD2 SUBUNIT II"/>
    <property type="match status" value="1"/>
</dbReference>
<organism evidence="8 9">
    <name type="scientific">Salmonella enterica subsp. enterica serovar Poona</name>
    <dbReference type="NCBI Taxonomy" id="436295"/>
    <lineage>
        <taxon>Bacteria</taxon>
        <taxon>Pseudomonadati</taxon>
        <taxon>Pseudomonadota</taxon>
        <taxon>Gammaproteobacteria</taxon>
        <taxon>Enterobacterales</taxon>
        <taxon>Enterobacteriaceae</taxon>
        <taxon>Salmonella</taxon>
    </lineage>
</organism>
<dbReference type="GO" id="GO:0070069">
    <property type="term" value="C:cytochrome complex"/>
    <property type="evidence" value="ECO:0007669"/>
    <property type="project" value="TreeGrafter"/>
</dbReference>
<protein>
    <submittedName>
        <fullName evidence="8">Cytochrome d ubiquinol oxidase subunit 2</fullName>
    </submittedName>
</protein>
<comment type="subcellular location">
    <subcellularLocation>
        <location evidence="1">Cell membrane</location>
        <topology evidence="1">Multi-pass membrane protein</topology>
    </subcellularLocation>
</comment>
<dbReference type="GO" id="GO:0019646">
    <property type="term" value="P:aerobic electron transport chain"/>
    <property type="evidence" value="ECO:0007669"/>
    <property type="project" value="TreeGrafter"/>
</dbReference>
<sequence length="88" mass="9842">CRCASLPPAGVSDPAGITLLPFVLPSSVSPLSSLTVWDSTSSQMTLEIMLVIVLIFLPIVLLYTLWSYYKMLGRINLETLRRNDHELY</sequence>
<evidence type="ECO:0000256" key="1">
    <source>
        <dbReference type="ARBA" id="ARBA00004651"/>
    </source>
</evidence>
<comment type="caution">
    <text evidence="8">The sequence shown here is derived from an EMBL/GenBank/DDBJ whole genome shotgun (WGS) entry which is preliminary data.</text>
</comment>
<dbReference type="Pfam" id="PF02322">
    <property type="entry name" value="Cyt_bd_oxida_II"/>
    <property type="match status" value="1"/>
</dbReference>
<dbReference type="InterPro" id="IPR003317">
    <property type="entry name" value="Cyt-d_oxidase_su2"/>
</dbReference>
<dbReference type="AlphaFoldDB" id="A0A659S1N6"/>
<evidence type="ECO:0000256" key="5">
    <source>
        <dbReference type="ARBA" id="ARBA00022989"/>
    </source>
</evidence>
<dbReference type="EMBL" id="PYKK01001483">
    <property type="protein sequence ID" value="TGD22537.1"/>
    <property type="molecule type" value="Genomic_DNA"/>
</dbReference>
<comment type="similarity">
    <text evidence="2">Belongs to the cytochrome ubiquinol oxidase subunit 2 family.</text>
</comment>